<dbReference type="SUPFAM" id="SSF74788">
    <property type="entry name" value="Cullin repeat-like"/>
    <property type="match status" value="1"/>
</dbReference>
<keyword evidence="4" id="KW-0833">Ubl conjugation pathway</keyword>
<dbReference type="SUPFAM" id="SSF46785">
    <property type="entry name" value="Winged helix' DNA-binding domain"/>
    <property type="match status" value="1"/>
</dbReference>
<evidence type="ECO:0000313" key="11">
    <source>
        <dbReference type="Proteomes" id="UP000271241"/>
    </source>
</evidence>
<organism evidence="10 11">
    <name type="scientific">Thamnocephalis sphaerospora</name>
    <dbReference type="NCBI Taxonomy" id="78915"/>
    <lineage>
        <taxon>Eukaryota</taxon>
        <taxon>Fungi</taxon>
        <taxon>Fungi incertae sedis</taxon>
        <taxon>Zoopagomycota</taxon>
        <taxon>Zoopagomycotina</taxon>
        <taxon>Zoopagomycetes</taxon>
        <taxon>Zoopagales</taxon>
        <taxon>Sigmoideomycetaceae</taxon>
        <taxon>Thamnocephalis</taxon>
    </lineage>
</organism>
<dbReference type="Pfam" id="PF26557">
    <property type="entry name" value="Cullin_AB"/>
    <property type="match status" value="1"/>
</dbReference>
<dbReference type="InterPro" id="IPR045093">
    <property type="entry name" value="Cullin"/>
</dbReference>
<gene>
    <name evidence="10" type="ORF">THASP1DRAFT_29414</name>
</gene>
<dbReference type="Gene3D" id="1.20.1310.10">
    <property type="entry name" value="Cullin Repeats"/>
    <property type="match status" value="4"/>
</dbReference>
<dbReference type="EMBL" id="KZ992569">
    <property type="protein sequence ID" value="RKP08790.1"/>
    <property type="molecule type" value="Genomic_DNA"/>
</dbReference>
<dbReference type="FunFam" id="3.30.230.130:FF:000003">
    <property type="entry name" value="Cullin 2"/>
    <property type="match status" value="1"/>
</dbReference>
<dbReference type="SMART" id="SM00884">
    <property type="entry name" value="Cullin_Nedd8"/>
    <property type="match status" value="1"/>
</dbReference>
<evidence type="ECO:0000256" key="2">
    <source>
        <dbReference type="ARBA" id="ARBA00006019"/>
    </source>
</evidence>
<dbReference type="Gene3D" id="3.30.230.130">
    <property type="entry name" value="Cullin, Chain C, Domain 2"/>
    <property type="match status" value="1"/>
</dbReference>
<evidence type="ECO:0000256" key="8">
    <source>
        <dbReference type="RuleBase" id="RU003829"/>
    </source>
</evidence>
<dbReference type="InterPro" id="IPR016159">
    <property type="entry name" value="Cullin_repeat-like_dom_sf"/>
</dbReference>
<evidence type="ECO:0000256" key="4">
    <source>
        <dbReference type="ARBA" id="ARBA00022786"/>
    </source>
</evidence>
<reference evidence="11" key="1">
    <citation type="journal article" date="2018" name="Nat. Microbiol.">
        <title>Leveraging single-cell genomics to expand the fungal tree of life.</title>
        <authorList>
            <person name="Ahrendt S.R."/>
            <person name="Quandt C.A."/>
            <person name="Ciobanu D."/>
            <person name="Clum A."/>
            <person name="Salamov A."/>
            <person name="Andreopoulos B."/>
            <person name="Cheng J.F."/>
            <person name="Woyke T."/>
            <person name="Pelin A."/>
            <person name="Henrissat B."/>
            <person name="Reynolds N.K."/>
            <person name="Benny G.L."/>
            <person name="Smith M.E."/>
            <person name="James T.Y."/>
            <person name="Grigoriev I.V."/>
        </authorList>
    </citation>
    <scope>NUCLEOTIDE SEQUENCE [LARGE SCALE GENOMIC DNA]</scope>
    <source>
        <strain evidence="11">RSA 1356</strain>
    </source>
</reference>
<proteinExistence type="inferred from homology"/>
<dbReference type="FunFam" id="1.20.1310.10:FF:000014">
    <property type="entry name" value="Cullin 5"/>
    <property type="match status" value="1"/>
</dbReference>
<evidence type="ECO:0000259" key="9">
    <source>
        <dbReference type="PROSITE" id="PS50069"/>
    </source>
</evidence>
<sequence length="743" mass="85844">MFKARPVVFEDSFALLQDGLLRLYHGNVQSNLSGIELHQLVYDMCSATPTPYAERLFASIARFLELRVDQLYQEIVSNPDILSAYAVAWEHYALVSRSVNFACQYLNRSLLDHRMRNGRPIGELMPQWTCKYRRQSVASLANAVWRDRLAMRIRREQEDRLVRQLILALETDRDGACSMPEKTLRCVIQSFVELGAGTKEPLAIYRNLFEAAWIYRTRTYYEREARNAVAELSLSQFIHRVHARLEEESARCRRFLDPSSRDKVLHPMVVECIVSHSALIYGEFRQMLSQENQKDCATSYSLMMHVKDGIKPLRDTFEAFVVEGCRRVLAGLDWESPKIITEYVEQLAQLHDHYEGLCIRFFNNDPSFIAAFDKAFHALLNDRIKLRQPEALAKHCDQLLRKPSKQTIEALEERLRMLIKLFGYLDDKDVFQKFYTRAMARRLISDASLAEELELTVISLLRHACGVDFVSKLQRMCTDINLNRDLNQAFCKWLVDEDVPATIGHSVLALTTGAWPLTSTATSQLIIPPPLEGSVAQFVRFYQEKFTGRKLTWLWHMSKADVRVNYLDRRYELSVTLYQLALLLCFNEKTRFTLAEICQRTGLLSTDLTRTAKSMVDAKLLNMEGSLDDRPMQAVLSLNTSFTSKRNRIKLSSPLQIEAAQEAAATTRAVEEDRRLFMQAVLVRIMKSRRSLTHGELVSEAITLARTRFMPEVAMIKRTIEQLIDKQFLERDPKKRDVYLYVA</sequence>
<dbReference type="SUPFAM" id="SSF75632">
    <property type="entry name" value="Cullin homology domain"/>
    <property type="match status" value="1"/>
</dbReference>
<dbReference type="PROSITE" id="PS50069">
    <property type="entry name" value="CULLIN_2"/>
    <property type="match status" value="1"/>
</dbReference>
<dbReference type="Pfam" id="PF00888">
    <property type="entry name" value="Cullin"/>
    <property type="match status" value="1"/>
</dbReference>
<evidence type="ECO:0000256" key="5">
    <source>
        <dbReference type="ARBA" id="ARBA00022843"/>
    </source>
</evidence>
<dbReference type="InterPro" id="IPR019559">
    <property type="entry name" value="Cullin_neddylation_domain"/>
</dbReference>
<dbReference type="Pfam" id="PF10557">
    <property type="entry name" value="Cullin_Nedd8"/>
    <property type="match status" value="1"/>
</dbReference>
<dbReference type="AlphaFoldDB" id="A0A4P9XTM3"/>
<accession>A0A4P9XTM3</accession>
<dbReference type="InterPro" id="IPR036390">
    <property type="entry name" value="WH_DNA-bd_sf"/>
</dbReference>
<evidence type="ECO:0000313" key="10">
    <source>
        <dbReference type="EMBL" id="RKP08790.1"/>
    </source>
</evidence>
<dbReference type="Gene3D" id="1.10.10.10">
    <property type="entry name" value="Winged helix-like DNA-binding domain superfamily/Winged helix DNA-binding domain"/>
    <property type="match status" value="1"/>
</dbReference>
<dbReference type="PANTHER" id="PTHR11932">
    <property type="entry name" value="CULLIN"/>
    <property type="match status" value="1"/>
</dbReference>
<evidence type="ECO:0000256" key="1">
    <source>
        <dbReference type="ARBA" id="ARBA00004906"/>
    </source>
</evidence>
<evidence type="ECO:0000256" key="3">
    <source>
        <dbReference type="ARBA" id="ARBA00022499"/>
    </source>
</evidence>
<keyword evidence="5" id="KW-0832">Ubl conjugation</keyword>
<dbReference type="InterPro" id="IPR016158">
    <property type="entry name" value="Cullin_homology"/>
</dbReference>
<dbReference type="OrthoDB" id="27073at2759"/>
<keyword evidence="3" id="KW-1017">Isopeptide bond</keyword>
<dbReference type="InterPro" id="IPR001373">
    <property type="entry name" value="Cullin_N"/>
</dbReference>
<dbReference type="Proteomes" id="UP000271241">
    <property type="component" value="Unassembled WGS sequence"/>
</dbReference>
<comment type="pathway">
    <text evidence="1">Protein modification; protein ubiquitination.</text>
</comment>
<comment type="similarity">
    <text evidence="2 7 8">Belongs to the cullin family.</text>
</comment>
<protein>
    <recommendedName>
        <fullName evidence="6">Cullin-5</fullName>
    </recommendedName>
</protein>
<dbReference type="InterPro" id="IPR036317">
    <property type="entry name" value="Cullin_homology_sf"/>
</dbReference>
<dbReference type="FunFam" id="1.10.10.10:FF:000014">
    <property type="entry name" value="Cullin 1"/>
    <property type="match status" value="1"/>
</dbReference>
<evidence type="ECO:0000256" key="6">
    <source>
        <dbReference type="ARBA" id="ARBA00040451"/>
    </source>
</evidence>
<dbReference type="GO" id="GO:0031625">
    <property type="term" value="F:ubiquitin protein ligase binding"/>
    <property type="evidence" value="ECO:0007669"/>
    <property type="project" value="InterPro"/>
</dbReference>
<evidence type="ECO:0000256" key="7">
    <source>
        <dbReference type="PROSITE-ProRule" id="PRU00330"/>
    </source>
</evidence>
<dbReference type="STRING" id="78915.A0A4P9XTM3"/>
<dbReference type="GO" id="GO:0006511">
    <property type="term" value="P:ubiquitin-dependent protein catabolic process"/>
    <property type="evidence" value="ECO:0007669"/>
    <property type="project" value="InterPro"/>
</dbReference>
<feature type="domain" description="Cullin family profile" evidence="9">
    <location>
        <begin position="387"/>
        <end position="616"/>
    </location>
</feature>
<dbReference type="InterPro" id="IPR036388">
    <property type="entry name" value="WH-like_DNA-bd_sf"/>
</dbReference>
<dbReference type="InterPro" id="IPR059120">
    <property type="entry name" value="Cullin-like_AB"/>
</dbReference>
<keyword evidence="11" id="KW-1185">Reference proteome</keyword>
<dbReference type="SMART" id="SM00182">
    <property type="entry name" value="CULLIN"/>
    <property type="match status" value="1"/>
</dbReference>
<name>A0A4P9XTM3_9FUNG</name>